<comment type="caution">
    <text evidence="1">The sequence shown here is derived from an EMBL/GenBank/DDBJ whole genome shotgun (WGS) entry which is preliminary data.</text>
</comment>
<accession>A0AAN7K6S0</accession>
<dbReference type="EMBL" id="JAXIOK010000011">
    <property type="protein sequence ID" value="KAK4759156.1"/>
    <property type="molecule type" value="Genomic_DNA"/>
</dbReference>
<reference evidence="1 2" key="1">
    <citation type="journal article" date="2023" name="Hortic Res">
        <title>Pangenome of water caltrop reveals structural variations and asymmetric subgenome divergence after allopolyploidization.</title>
        <authorList>
            <person name="Zhang X."/>
            <person name="Chen Y."/>
            <person name="Wang L."/>
            <person name="Yuan Y."/>
            <person name="Fang M."/>
            <person name="Shi L."/>
            <person name="Lu R."/>
            <person name="Comes H.P."/>
            <person name="Ma Y."/>
            <person name="Chen Y."/>
            <person name="Huang G."/>
            <person name="Zhou Y."/>
            <person name="Zheng Z."/>
            <person name="Qiu Y."/>
        </authorList>
    </citation>
    <scope>NUCLEOTIDE SEQUENCE [LARGE SCALE GENOMIC DNA]</scope>
    <source>
        <tissue evidence="1">Roots</tissue>
    </source>
</reference>
<organism evidence="1 2">
    <name type="scientific">Trapa incisa</name>
    <dbReference type="NCBI Taxonomy" id="236973"/>
    <lineage>
        <taxon>Eukaryota</taxon>
        <taxon>Viridiplantae</taxon>
        <taxon>Streptophyta</taxon>
        <taxon>Embryophyta</taxon>
        <taxon>Tracheophyta</taxon>
        <taxon>Spermatophyta</taxon>
        <taxon>Magnoliopsida</taxon>
        <taxon>eudicotyledons</taxon>
        <taxon>Gunneridae</taxon>
        <taxon>Pentapetalae</taxon>
        <taxon>rosids</taxon>
        <taxon>malvids</taxon>
        <taxon>Myrtales</taxon>
        <taxon>Lythraceae</taxon>
        <taxon>Trapa</taxon>
    </lineage>
</organism>
<keyword evidence="2" id="KW-1185">Reference proteome</keyword>
<evidence type="ECO:0000313" key="2">
    <source>
        <dbReference type="Proteomes" id="UP001345219"/>
    </source>
</evidence>
<evidence type="ECO:0000313" key="1">
    <source>
        <dbReference type="EMBL" id="KAK4759156.1"/>
    </source>
</evidence>
<gene>
    <name evidence="1" type="ORF">SAY87_022287</name>
</gene>
<sequence length="132" mass="15017">MWRTPESSFANRLLLALNRLYAIDYRYLHTDMFLGEILGGVVMIAGDIPCLNTVFSSETIKVFAEGDESKDGYIYLDDGGKHVAVLENLDPLGFRNMFWDRLADDKQSAVIGRFKDQMRMWNSPPNTSKSLC</sequence>
<protein>
    <submittedName>
        <fullName evidence="1">Uncharacterized protein</fullName>
    </submittedName>
</protein>
<proteinExistence type="predicted"/>
<dbReference type="PANTHER" id="PTHR46692:SF1">
    <property type="entry name" value="NUCLEOSIDE HYDROLASE 3-RELATED"/>
    <property type="match status" value="1"/>
</dbReference>
<dbReference type="Proteomes" id="UP001345219">
    <property type="component" value="Chromosome 17"/>
</dbReference>
<dbReference type="AlphaFoldDB" id="A0AAN7K6S0"/>
<dbReference type="PANTHER" id="PTHR46692">
    <property type="entry name" value="INOSINE-URIDINE PREFERRING NUCLEOSIDE HYDROLASE FAMILY PROTEIN"/>
    <property type="match status" value="1"/>
</dbReference>
<name>A0AAN7K6S0_9MYRT</name>